<dbReference type="EMBL" id="BKCJ010001213">
    <property type="protein sequence ID" value="GEU39757.1"/>
    <property type="molecule type" value="Genomic_DNA"/>
</dbReference>
<evidence type="ECO:0000313" key="1">
    <source>
        <dbReference type="EMBL" id="GEU39757.1"/>
    </source>
</evidence>
<evidence type="ECO:0008006" key="2">
    <source>
        <dbReference type="Google" id="ProtNLM"/>
    </source>
</evidence>
<proteinExistence type="predicted"/>
<reference evidence="1" key="1">
    <citation type="journal article" date="2019" name="Sci. Rep.">
        <title>Draft genome of Tanacetum cinerariifolium, the natural source of mosquito coil.</title>
        <authorList>
            <person name="Yamashiro T."/>
            <person name="Shiraishi A."/>
            <person name="Satake H."/>
            <person name="Nakayama K."/>
        </authorList>
    </citation>
    <scope>NUCLEOTIDE SEQUENCE</scope>
</reference>
<gene>
    <name evidence="1" type="ORF">Tci_011735</name>
</gene>
<organism evidence="1">
    <name type="scientific">Tanacetum cinerariifolium</name>
    <name type="common">Dalmatian daisy</name>
    <name type="synonym">Chrysanthemum cinerariifolium</name>
    <dbReference type="NCBI Taxonomy" id="118510"/>
    <lineage>
        <taxon>Eukaryota</taxon>
        <taxon>Viridiplantae</taxon>
        <taxon>Streptophyta</taxon>
        <taxon>Embryophyta</taxon>
        <taxon>Tracheophyta</taxon>
        <taxon>Spermatophyta</taxon>
        <taxon>Magnoliopsida</taxon>
        <taxon>eudicotyledons</taxon>
        <taxon>Gunneridae</taxon>
        <taxon>Pentapetalae</taxon>
        <taxon>asterids</taxon>
        <taxon>campanulids</taxon>
        <taxon>Asterales</taxon>
        <taxon>Asteraceae</taxon>
        <taxon>Asteroideae</taxon>
        <taxon>Anthemideae</taxon>
        <taxon>Anthemidinae</taxon>
        <taxon>Tanacetum</taxon>
    </lineage>
</organism>
<protein>
    <recommendedName>
        <fullName evidence="2">Integrase, catalytic region, zinc finger, CCHC-type, peptidase aspartic, catalytic</fullName>
    </recommendedName>
</protein>
<sequence>MILNSLQNCPLVWLTVEEDGTARIKKYEELFVAEKLQADYDLKAINIVLQGLSPNVYAIGNHHKVAKEIWDRVKLLMQGTKLSLQEKECLVVHVFNQGDDPISCLNKAMDFLTAIASFRFPSTNNQLRTSSNLRNQATIQDDRVTMQQVQERQDKVMLVIAIRVMLLVHGEIMQEGRQKWLNVIIIKVKVTCLDILDGKAAQTTIPNTIAFQAKNLDAYDSDYDDVSNTKAVLMANLFNYGLYAISEVTHFEPYHTDMDNLSVHAMQGFEQTPVVEFTDKEITKLPDEQAFWLQTSHPNTDQFASSPVKIKAPREHPKITPDAITEWE</sequence>
<dbReference type="AlphaFoldDB" id="A0A6L2JT76"/>
<comment type="caution">
    <text evidence="1">The sequence shown here is derived from an EMBL/GenBank/DDBJ whole genome shotgun (WGS) entry which is preliminary data.</text>
</comment>
<name>A0A6L2JT76_TANCI</name>
<accession>A0A6L2JT76</accession>